<dbReference type="PANTHER" id="PTHR30035:SF3">
    <property type="entry name" value="INTERMEMBRANE PHOSPHOLIPID TRANSPORT SYSTEM LIPOPROTEIN MLAA"/>
    <property type="match status" value="1"/>
</dbReference>
<keyword evidence="5" id="KW-0449">Lipoprotein</keyword>
<organism evidence="5 6">
    <name type="scientific">Candidatus Nitronereus thalassa</name>
    <dbReference type="NCBI Taxonomy" id="3020898"/>
    <lineage>
        <taxon>Bacteria</taxon>
        <taxon>Pseudomonadati</taxon>
        <taxon>Nitrospirota</taxon>
        <taxon>Nitrospiria</taxon>
        <taxon>Nitrospirales</taxon>
        <taxon>Nitrospiraceae</taxon>
        <taxon>Candidatus Nitronereus</taxon>
    </lineage>
</organism>
<evidence type="ECO:0000256" key="1">
    <source>
        <dbReference type="ARBA" id="ARBA00010634"/>
    </source>
</evidence>
<protein>
    <submittedName>
        <fullName evidence="5">VacJ family lipoprotein</fullName>
    </submittedName>
</protein>
<dbReference type="Pfam" id="PF04333">
    <property type="entry name" value="MlaA"/>
    <property type="match status" value="1"/>
</dbReference>
<feature type="region of interest" description="Disordered" evidence="3">
    <location>
        <begin position="254"/>
        <end position="290"/>
    </location>
</feature>
<keyword evidence="6" id="KW-1185">Reference proteome</keyword>
<comment type="similarity">
    <text evidence="1">Belongs to the MlaA family.</text>
</comment>
<proteinExistence type="inferred from homology"/>
<evidence type="ECO:0000313" key="6">
    <source>
        <dbReference type="Proteomes" id="UP001250932"/>
    </source>
</evidence>
<evidence type="ECO:0000256" key="3">
    <source>
        <dbReference type="SAM" id="MobiDB-lite"/>
    </source>
</evidence>
<comment type="caution">
    <text evidence="5">The sequence shown here is derived from an EMBL/GenBank/DDBJ whole genome shotgun (WGS) entry which is preliminary data.</text>
</comment>
<feature type="compositionally biased region" description="Polar residues" evidence="3">
    <location>
        <begin position="268"/>
        <end position="290"/>
    </location>
</feature>
<dbReference type="Proteomes" id="UP001250932">
    <property type="component" value="Unassembled WGS sequence"/>
</dbReference>
<evidence type="ECO:0000313" key="5">
    <source>
        <dbReference type="EMBL" id="MDT7043929.1"/>
    </source>
</evidence>
<gene>
    <name evidence="5" type="ORF">PPG34_16375</name>
</gene>
<accession>A0ABU3KCH2</accession>
<sequence>MKLWSNQQRPLAIFSSLLVSLGVLMGGTDAVLAAGSSDDPIEVINRPIYHANDILDQYVGEPISRVYIDYTPEMVRSSVSNFFDNVSYLNVILNDFLQGKGKQGVEDSSRFLINSTFGALGLFDIATPLGLEKHNEDFGQTLAVWGVGQGSYLVLPFLGPNTARDVPDLGFSTVTNILFYVSNPVAVPVAVLGFIDKRSRFDQAIQIRNEVAVEPYLFTREAYLQHRNFLIYDGNPPIEDEDLFLDEPYAELEKEGPVEIEDTPEQPTPNIDPQARNTDLGNASVTVSIR</sequence>
<dbReference type="InterPro" id="IPR007428">
    <property type="entry name" value="MlaA"/>
</dbReference>
<reference evidence="5 6" key="1">
    <citation type="journal article" date="2023" name="ISME J.">
        <title>Cultivation and genomic characterization of novel and ubiquitous marine nitrite-oxidizing bacteria from the Nitrospirales.</title>
        <authorList>
            <person name="Mueller A.J."/>
            <person name="Daebeler A."/>
            <person name="Herbold C.W."/>
            <person name="Kirkegaard R.H."/>
            <person name="Daims H."/>
        </authorList>
    </citation>
    <scope>NUCLEOTIDE SEQUENCE [LARGE SCALE GENOMIC DNA]</scope>
    <source>
        <strain evidence="5 6">EB</strain>
    </source>
</reference>
<keyword evidence="2 4" id="KW-0732">Signal</keyword>
<feature type="signal peptide" evidence="4">
    <location>
        <begin position="1"/>
        <end position="25"/>
    </location>
</feature>
<dbReference type="EMBL" id="JAQOUE010000002">
    <property type="protein sequence ID" value="MDT7043929.1"/>
    <property type="molecule type" value="Genomic_DNA"/>
</dbReference>
<evidence type="ECO:0000256" key="2">
    <source>
        <dbReference type="ARBA" id="ARBA00022729"/>
    </source>
</evidence>
<dbReference type="PRINTS" id="PR01805">
    <property type="entry name" value="VACJLIPOPROT"/>
</dbReference>
<dbReference type="PANTHER" id="PTHR30035">
    <property type="entry name" value="LIPOPROTEIN VACJ-RELATED"/>
    <property type="match status" value="1"/>
</dbReference>
<feature type="chain" id="PRO_5045176355" evidence="4">
    <location>
        <begin position="26"/>
        <end position="290"/>
    </location>
</feature>
<evidence type="ECO:0000256" key="4">
    <source>
        <dbReference type="SAM" id="SignalP"/>
    </source>
</evidence>
<name>A0ABU3KCH2_9BACT</name>
<dbReference type="RefSeq" id="WP_313834515.1">
    <property type="nucleotide sequence ID" value="NZ_JAQOUE010000002.1"/>
</dbReference>